<evidence type="ECO:0000313" key="3">
    <source>
        <dbReference type="EMBL" id="KAF9446353.1"/>
    </source>
</evidence>
<feature type="compositionally biased region" description="Polar residues" evidence="1">
    <location>
        <begin position="30"/>
        <end position="43"/>
    </location>
</feature>
<dbReference type="Proteomes" id="UP000807342">
    <property type="component" value="Unassembled WGS sequence"/>
</dbReference>
<feature type="region of interest" description="Disordered" evidence="1">
    <location>
        <begin position="406"/>
        <end position="432"/>
    </location>
</feature>
<feature type="transmembrane region" description="Helical" evidence="2">
    <location>
        <begin position="776"/>
        <end position="796"/>
    </location>
</feature>
<comment type="caution">
    <text evidence="3">The sequence shown here is derived from an EMBL/GenBank/DDBJ whole genome shotgun (WGS) entry which is preliminary data.</text>
</comment>
<feature type="region of interest" description="Disordered" evidence="1">
    <location>
        <begin position="540"/>
        <end position="591"/>
    </location>
</feature>
<keyword evidence="2" id="KW-0472">Membrane</keyword>
<proteinExistence type="predicted"/>
<feature type="region of interest" description="Disordered" evidence="1">
    <location>
        <begin position="1"/>
        <end position="170"/>
    </location>
</feature>
<feature type="region of interest" description="Disordered" evidence="1">
    <location>
        <begin position="451"/>
        <end position="517"/>
    </location>
</feature>
<dbReference type="OrthoDB" id="185175at2759"/>
<keyword evidence="2" id="KW-0812">Transmembrane</keyword>
<reference evidence="3" key="1">
    <citation type="submission" date="2020-11" db="EMBL/GenBank/DDBJ databases">
        <authorList>
            <consortium name="DOE Joint Genome Institute"/>
            <person name="Ahrendt S."/>
            <person name="Riley R."/>
            <person name="Andreopoulos W."/>
            <person name="Labutti K."/>
            <person name="Pangilinan J."/>
            <person name="Ruiz-Duenas F.J."/>
            <person name="Barrasa J.M."/>
            <person name="Sanchez-Garcia M."/>
            <person name="Camarero S."/>
            <person name="Miyauchi S."/>
            <person name="Serrano A."/>
            <person name="Linde D."/>
            <person name="Babiker R."/>
            <person name="Drula E."/>
            <person name="Ayuso-Fernandez I."/>
            <person name="Pacheco R."/>
            <person name="Padilla G."/>
            <person name="Ferreira P."/>
            <person name="Barriuso J."/>
            <person name="Kellner H."/>
            <person name="Castanera R."/>
            <person name="Alfaro M."/>
            <person name="Ramirez L."/>
            <person name="Pisabarro A.G."/>
            <person name="Kuo A."/>
            <person name="Tritt A."/>
            <person name="Lipzen A."/>
            <person name="He G."/>
            <person name="Yan M."/>
            <person name="Ng V."/>
            <person name="Cullen D."/>
            <person name="Martin F."/>
            <person name="Rosso M.-N."/>
            <person name="Henrissat B."/>
            <person name="Hibbett D."/>
            <person name="Martinez A.T."/>
            <person name="Grigoriev I.V."/>
        </authorList>
    </citation>
    <scope>NUCLEOTIDE SEQUENCE</scope>
    <source>
        <strain evidence="3">MF-IS2</strain>
    </source>
</reference>
<keyword evidence="2" id="KW-1133">Transmembrane helix</keyword>
<feature type="compositionally biased region" description="Basic and acidic residues" evidence="1">
    <location>
        <begin position="268"/>
        <end position="298"/>
    </location>
</feature>
<feature type="compositionally biased region" description="Low complexity" evidence="1">
    <location>
        <begin position="561"/>
        <end position="591"/>
    </location>
</feature>
<keyword evidence="4" id="KW-1185">Reference proteome</keyword>
<evidence type="ECO:0000256" key="2">
    <source>
        <dbReference type="SAM" id="Phobius"/>
    </source>
</evidence>
<organism evidence="3 4">
    <name type="scientific">Macrolepiota fuliginosa MF-IS2</name>
    <dbReference type="NCBI Taxonomy" id="1400762"/>
    <lineage>
        <taxon>Eukaryota</taxon>
        <taxon>Fungi</taxon>
        <taxon>Dikarya</taxon>
        <taxon>Basidiomycota</taxon>
        <taxon>Agaricomycotina</taxon>
        <taxon>Agaricomycetes</taxon>
        <taxon>Agaricomycetidae</taxon>
        <taxon>Agaricales</taxon>
        <taxon>Agaricineae</taxon>
        <taxon>Agaricaceae</taxon>
        <taxon>Macrolepiota</taxon>
    </lineage>
</organism>
<feature type="compositionally biased region" description="Polar residues" evidence="1">
    <location>
        <begin position="151"/>
        <end position="163"/>
    </location>
</feature>
<dbReference type="AlphaFoldDB" id="A0A9P5X8C1"/>
<feature type="compositionally biased region" description="Low complexity" evidence="1">
    <location>
        <begin position="220"/>
        <end position="248"/>
    </location>
</feature>
<feature type="compositionally biased region" description="Polar residues" evidence="1">
    <location>
        <begin position="10"/>
        <end position="19"/>
    </location>
</feature>
<feature type="compositionally biased region" description="Basic residues" evidence="1">
    <location>
        <begin position="547"/>
        <end position="558"/>
    </location>
</feature>
<protein>
    <submittedName>
        <fullName evidence="3">Uncharacterized protein</fullName>
    </submittedName>
</protein>
<feature type="compositionally biased region" description="Polar residues" evidence="1">
    <location>
        <begin position="249"/>
        <end position="263"/>
    </location>
</feature>
<sequence length="820" mass="86490">MQAGSPSEIAVNNGSSPGQLTVLVPRSVSLPLSTMGNAPSKHSQSPRDRSPAPSVASTLKRAFARRKKPDDSRSLADSFAFAQSPRVELSHSSASSPPVPPKGPKFSQLASHVFSPSKKAPPSRLHHPSPIAPANSQSVHPPPPPPPKSASDPQSVAHTTLTRSHAPVTPVATLAPSLPAAMSQNRSSIIPMSPGIESAVSYMAISDQLQQLAVLPLPSLPSSSTPSGLPAGPTQPVPSSAAAVASISDGQPTPEIQGTSSPQEAELEEVRRVERPRARSESEGVLVERDYADKRKSDSTISHCTIRPGAGGLRSSRPVSMAESFQSSYTIVPGNGNTSGIVVVNKRLSAVDVDLDMLEEDDDSFKSLDDADANTADKRASVLTARGGDEKTSALRQQKRRSMSLNVGVGASGSSPVTQVYHPPPSASATELKHPSYSISEGFYSQHPTISSSMATSQSNPPPSWAGRLPPNRNQKLPAIPPHANPNVNTTFTYPTRRPLPDHPAPPPSFRQTAVSLTSSLAPAAGLARKAVEKVKGAWGHMGTAGGHHHHHHPHHHQHDGSTSGSISSTSTSSASGYSSSVSVSSTSASSYPNANEWGVMGLVRTPSNQSSATHATHSSSVHMHAVNIKEIKERSERERLQQQQPGSAKKDKGGRRRRTPGQSGGGSSSVGSMSASGYDSDGFMMPSGPILGVMLRGPARGRNGGVVFGRDLAKAVRDTAVWVGKEGGAGAVGEGDGKEMMGRPELKVYEQRMLPAIVVRCAQHLLIWGVQEEGLFRWVLFFFLLVFLYKGPLYAVHKGNFFLFFISALSFLSPCACGV</sequence>
<dbReference type="EMBL" id="MU151250">
    <property type="protein sequence ID" value="KAF9446353.1"/>
    <property type="molecule type" value="Genomic_DNA"/>
</dbReference>
<evidence type="ECO:0000256" key="1">
    <source>
        <dbReference type="SAM" id="MobiDB-lite"/>
    </source>
</evidence>
<feature type="region of interest" description="Disordered" evidence="1">
    <location>
        <begin position="220"/>
        <end position="319"/>
    </location>
</feature>
<name>A0A9P5X8C1_9AGAR</name>
<gene>
    <name evidence="3" type="ORF">P691DRAFT_211736</name>
</gene>
<evidence type="ECO:0000313" key="4">
    <source>
        <dbReference type="Proteomes" id="UP000807342"/>
    </source>
</evidence>
<accession>A0A9P5X8C1</accession>
<feature type="region of interest" description="Disordered" evidence="1">
    <location>
        <begin position="635"/>
        <end position="678"/>
    </location>
</feature>